<dbReference type="PROSITE" id="PS00086">
    <property type="entry name" value="CYTOCHROME_P450"/>
    <property type="match status" value="1"/>
</dbReference>
<keyword evidence="4 8" id="KW-0479">Metal-binding</keyword>
<evidence type="ECO:0000256" key="7">
    <source>
        <dbReference type="ARBA" id="ARBA00023033"/>
    </source>
</evidence>
<dbReference type="EMBL" id="WIXP02000005">
    <property type="protein sequence ID" value="KAF6210931.1"/>
    <property type="molecule type" value="Genomic_DNA"/>
</dbReference>
<comment type="cofactor">
    <cofactor evidence="1 8">
        <name>heme</name>
        <dbReference type="ChEBI" id="CHEBI:30413"/>
    </cofactor>
</comment>
<keyword evidence="5 9" id="KW-0560">Oxidoreductase</keyword>
<dbReference type="Gene3D" id="1.10.630.10">
    <property type="entry name" value="Cytochrome P450"/>
    <property type="match status" value="1"/>
</dbReference>
<evidence type="ECO:0000256" key="2">
    <source>
        <dbReference type="ARBA" id="ARBA00010617"/>
    </source>
</evidence>
<dbReference type="InterPro" id="IPR001128">
    <property type="entry name" value="Cyt_P450"/>
</dbReference>
<dbReference type="GO" id="GO:0004497">
    <property type="term" value="F:monooxygenase activity"/>
    <property type="evidence" value="ECO:0007669"/>
    <property type="project" value="UniProtKB-KW"/>
</dbReference>
<dbReference type="InterPro" id="IPR050196">
    <property type="entry name" value="Cytochrome_P450_Monoox"/>
</dbReference>
<keyword evidence="6 8" id="KW-0408">Iron</keyword>
<proteinExistence type="inferred from homology"/>
<feature type="binding site" description="axial binding residue" evidence="8">
    <location>
        <position position="193"/>
    </location>
    <ligand>
        <name>heme</name>
        <dbReference type="ChEBI" id="CHEBI:30413"/>
    </ligand>
    <ligandPart>
        <name>Fe</name>
        <dbReference type="ChEBI" id="CHEBI:18248"/>
    </ligandPart>
</feature>
<comment type="similarity">
    <text evidence="2 9">Belongs to the cytochrome P450 family.</text>
</comment>
<name>A0A8S9XRL0_APOLU</name>
<dbReference type="InterPro" id="IPR036396">
    <property type="entry name" value="Cyt_P450_sf"/>
</dbReference>
<evidence type="ECO:0000256" key="6">
    <source>
        <dbReference type="ARBA" id="ARBA00023004"/>
    </source>
</evidence>
<reference evidence="10" key="1">
    <citation type="journal article" date="2021" name="Mol. Ecol. Resour.">
        <title>Apolygus lucorum genome provides insights into omnivorousness and mesophyll feeding.</title>
        <authorList>
            <person name="Liu Y."/>
            <person name="Liu H."/>
            <person name="Wang H."/>
            <person name="Huang T."/>
            <person name="Liu B."/>
            <person name="Yang B."/>
            <person name="Yin L."/>
            <person name="Li B."/>
            <person name="Zhang Y."/>
            <person name="Zhang S."/>
            <person name="Jiang F."/>
            <person name="Zhang X."/>
            <person name="Ren Y."/>
            <person name="Wang B."/>
            <person name="Wang S."/>
            <person name="Lu Y."/>
            <person name="Wu K."/>
            <person name="Fan W."/>
            <person name="Wang G."/>
        </authorList>
    </citation>
    <scope>NUCLEOTIDE SEQUENCE</scope>
    <source>
        <strain evidence="10">12Hb</strain>
    </source>
</reference>
<sequence>MLDSCFEHLETTGRNPSDPNFIPENYIEVAIHTGIHEKKSKEEIIFSFLDVIIAGFDTTSVASSSTILFLAMHSEYQERAYQEQIEVMKSSLEAPTREELSRMSYLEMTFNETLRHVTAPAVVRTISSQFIIEGYNYIFPEGAALFIFNHMFMKNPNYWERPQDYYPDHFLPEKVAARPKSAFMPFGFGGRVCPGELLGVHSAKLVLSTLIRRYKFSTSLKFEEMEYNYMLMLESDKGYPVEVTLR</sequence>
<dbReference type="InterPro" id="IPR017972">
    <property type="entry name" value="Cyt_P450_CS"/>
</dbReference>
<evidence type="ECO:0000256" key="5">
    <source>
        <dbReference type="ARBA" id="ARBA00023002"/>
    </source>
</evidence>
<evidence type="ECO:0000313" key="11">
    <source>
        <dbReference type="Proteomes" id="UP000466442"/>
    </source>
</evidence>
<evidence type="ECO:0000256" key="8">
    <source>
        <dbReference type="PIRSR" id="PIRSR602401-1"/>
    </source>
</evidence>
<dbReference type="AlphaFoldDB" id="A0A8S9XRL0"/>
<dbReference type="PRINTS" id="PR00385">
    <property type="entry name" value="P450"/>
</dbReference>
<dbReference type="SUPFAM" id="SSF48264">
    <property type="entry name" value="Cytochrome P450"/>
    <property type="match status" value="1"/>
</dbReference>
<dbReference type="GO" id="GO:0020037">
    <property type="term" value="F:heme binding"/>
    <property type="evidence" value="ECO:0007669"/>
    <property type="project" value="InterPro"/>
</dbReference>
<gene>
    <name evidence="10" type="ORF">GE061_014043</name>
</gene>
<accession>A0A8S9XRL0</accession>
<dbReference type="GO" id="GO:0005506">
    <property type="term" value="F:iron ion binding"/>
    <property type="evidence" value="ECO:0007669"/>
    <property type="project" value="InterPro"/>
</dbReference>
<evidence type="ECO:0000256" key="4">
    <source>
        <dbReference type="ARBA" id="ARBA00022723"/>
    </source>
</evidence>
<dbReference type="Pfam" id="PF00067">
    <property type="entry name" value="p450"/>
    <property type="match status" value="1"/>
</dbReference>
<evidence type="ECO:0000256" key="3">
    <source>
        <dbReference type="ARBA" id="ARBA00022617"/>
    </source>
</evidence>
<evidence type="ECO:0000256" key="9">
    <source>
        <dbReference type="RuleBase" id="RU000461"/>
    </source>
</evidence>
<comment type="caution">
    <text evidence="10">The sequence shown here is derived from an EMBL/GenBank/DDBJ whole genome shotgun (WGS) entry which is preliminary data.</text>
</comment>
<keyword evidence="11" id="KW-1185">Reference proteome</keyword>
<evidence type="ECO:0000256" key="1">
    <source>
        <dbReference type="ARBA" id="ARBA00001971"/>
    </source>
</evidence>
<organism evidence="10 11">
    <name type="scientific">Apolygus lucorum</name>
    <name type="common">Small green plant bug</name>
    <name type="synonym">Lygocoris lucorum</name>
    <dbReference type="NCBI Taxonomy" id="248454"/>
    <lineage>
        <taxon>Eukaryota</taxon>
        <taxon>Metazoa</taxon>
        <taxon>Ecdysozoa</taxon>
        <taxon>Arthropoda</taxon>
        <taxon>Hexapoda</taxon>
        <taxon>Insecta</taxon>
        <taxon>Pterygota</taxon>
        <taxon>Neoptera</taxon>
        <taxon>Paraneoptera</taxon>
        <taxon>Hemiptera</taxon>
        <taxon>Heteroptera</taxon>
        <taxon>Panheteroptera</taxon>
        <taxon>Cimicomorpha</taxon>
        <taxon>Miridae</taxon>
        <taxon>Mirini</taxon>
        <taxon>Apolygus</taxon>
    </lineage>
</organism>
<evidence type="ECO:0000313" key="10">
    <source>
        <dbReference type="EMBL" id="KAF6210931.1"/>
    </source>
</evidence>
<dbReference type="PANTHER" id="PTHR24291">
    <property type="entry name" value="CYTOCHROME P450 FAMILY 4"/>
    <property type="match status" value="1"/>
</dbReference>
<evidence type="ECO:0008006" key="12">
    <source>
        <dbReference type="Google" id="ProtNLM"/>
    </source>
</evidence>
<dbReference type="PRINTS" id="PR00463">
    <property type="entry name" value="EP450I"/>
</dbReference>
<dbReference type="Proteomes" id="UP000466442">
    <property type="component" value="Linkage Group LG5"/>
</dbReference>
<protein>
    <recommendedName>
        <fullName evidence="12">Cytochrome P450</fullName>
    </recommendedName>
</protein>
<dbReference type="OrthoDB" id="6609121at2759"/>
<dbReference type="PANTHER" id="PTHR24291:SF50">
    <property type="entry name" value="BIFUNCTIONAL ALBAFLAVENONE MONOOXYGENASE_TERPENE SYNTHASE"/>
    <property type="match status" value="1"/>
</dbReference>
<dbReference type="InterPro" id="IPR002401">
    <property type="entry name" value="Cyt_P450_E_grp-I"/>
</dbReference>
<keyword evidence="7 9" id="KW-0503">Monooxygenase</keyword>
<dbReference type="GO" id="GO:0016705">
    <property type="term" value="F:oxidoreductase activity, acting on paired donors, with incorporation or reduction of molecular oxygen"/>
    <property type="evidence" value="ECO:0007669"/>
    <property type="project" value="InterPro"/>
</dbReference>
<keyword evidence="3 8" id="KW-0349">Heme</keyword>